<dbReference type="RefSeq" id="WP_212528447.1">
    <property type="nucleotide sequence ID" value="NZ_JAGSOG010000043.1"/>
</dbReference>
<dbReference type="Proteomes" id="UP000675781">
    <property type="component" value="Unassembled WGS sequence"/>
</dbReference>
<name>A0A941EP27_9ACTN</name>
<accession>A0A941EP27</accession>
<proteinExistence type="predicted"/>
<sequence length="175" mass="17786">MQALTSLTPVRTFTVAASLALTAVFAAAPLASAAIGDPSLNTPRVLDNGRTLSLPFDVSADEVGNTAMAQDLAASLVGGWAGQLIGYAAANAQQEPATCHATVTANDSDGARGTGSVDVPAGATMETVAIADEARDTRWGVGDVDHFTLKFACTDVHRNSKLSEVEVEQAAIAGS</sequence>
<organism evidence="2 3">
    <name type="scientific">Actinospica durhamensis</name>
    <dbReference type="NCBI Taxonomy" id="1508375"/>
    <lineage>
        <taxon>Bacteria</taxon>
        <taxon>Bacillati</taxon>
        <taxon>Actinomycetota</taxon>
        <taxon>Actinomycetes</taxon>
        <taxon>Catenulisporales</taxon>
        <taxon>Actinospicaceae</taxon>
        <taxon>Actinospica</taxon>
    </lineage>
</organism>
<protein>
    <submittedName>
        <fullName evidence="2">Uncharacterized protein</fullName>
    </submittedName>
</protein>
<feature type="signal peptide" evidence="1">
    <location>
        <begin position="1"/>
        <end position="33"/>
    </location>
</feature>
<keyword evidence="1" id="KW-0732">Signal</keyword>
<evidence type="ECO:0000313" key="3">
    <source>
        <dbReference type="Proteomes" id="UP000675781"/>
    </source>
</evidence>
<keyword evidence="3" id="KW-1185">Reference proteome</keyword>
<comment type="caution">
    <text evidence="2">The sequence shown here is derived from an EMBL/GenBank/DDBJ whole genome shotgun (WGS) entry which is preliminary data.</text>
</comment>
<dbReference type="EMBL" id="JAGSOG010000043">
    <property type="protein sequence ID" value="MBR7833928.1"/>
    <property type="molecule type" value="Genomic_DNA"/>
</dbReference>
<feature type="chain" id="PRO_5036806865" evidence="1">
    <location>
        <begin position="34"/>
        <end position="175"/>
    </location>
</feature>
<reference evidence="2" key="1">
    <citation type="submission" date="2021-04" db="EMBL/GenBank/DDBJ databases">
        <title>Genome based classification of Actinospica acidithermotolerans sp. nov., an actinobacterium isolated from an Indonesian hot spring.</title>
        <authorList>
            <person name="Kusuma A.B."/>
            <person name="Putra K.E."/>
            <person name="Nafisah S."/>
            <person name="Loh J."/>
            <person name="Nouioui I."/>
            <person name="Goodfellow M."/>
        </authorList>
    </citation>
    <scope>NUCLEOTIDE SEQUENCE</scope>
    <source>
        <strain evidence="2">CSCA 57</strain>
    </source>
</reference>
<evidence type="ECO:0000256" key="1">
    <source>
        <dbReference type="SAM" id="SignalP"/>
    </source>
</evidence>
<dbReference type="AlphaFoldDB" id="A0A941EP27"/>
<evidence type="ECO:0000313" key="2">
    <source>
        <dbReference type="EMBL" id="MBR7833928.1"/>
    </source>
</evidence>
<gene>
    <name evidence="2" type="ORF">KDL01_11665</name>
</gene>